<dbReference type="PROSITE" id="PS50977">
    <property type="entry name" value="HTH_TETR_2"/>
    <property type="match status" value="1"/>
</dbReference>
<dbReference type="EMBL" id="JACDUR010000011">
    <property type="protein sequence ID" value="MBA2897481.1"/>
    <property type="molecule type" value="Genomic_DNA"/>
</dbReference>
<protein>
    <submittedName>
        <fullName evidence="4">AcrR family transcriptional regulator</fullName>
    </submittedName>
</protein>
<dbReference type="RefSeq" id="WP_181616180.1">
    <property type="nucleotide sequence ID" value="NZ_BAABAM010000013.1"/>
</dbReference>
<keyword evidence="1 2" id="KW-0238">DNA-binding</keyword>
<feature type="domain" description="HTH tetR-type" evidence="3">
    <location>
        <begin position="15"/>
        <end position="75"/>
    </location>
</feature>
<evidence type="ECO:0000313" key="4">
    <source>
        <dbReference type="EMBL" id="MBA2897481.1"/>
    </source>
</evidence>
<dbReference type="Pfam" id="PF17920">
    <property type="entry name" value="TetR_C_16"/>
    <property type="match status" value="1"/>
</dbReference>
<accession>A0A7W0CUA5</accession>
<dbReference type="Gene3D" id="1.10.10.60">
    <property type="entry name" value="Homeodomain-like"/>
    <property type="match status" value="1"/>
</dbReference>
<proteinExistence type="predicted"/>
<dbReference type="Proteomes" id="UP000530928">
    <property type="component" value="Unassembled WGS sequence"/>
</dbReference>
<dbReference type="Pfam" id="PF00440">
    <property type="entry name" value="TetR_N"/>
    <property type="match status" value="1"/>
</dbReference>
<dbReference type="InterPro" id="IPR001647">
    <property type="entry name" value="HTH_TetR"/>
</dbReference>
<dbReference type="Gene3D" id="1.10.357.10">
    <property type="entry name" value="Tetracycline Repressor, domain 2"/>
    <property type="match status" value="1"/>
</dbReference>
<name>A0A7W0CUA5_9ACTN</name>
<dbReference type="PANTHER" id="PTHR30055:SF235">
    <property type="entry name" value="TRANSCRIPTIONAL REGULATORY PROTEIN"/>
    <property type="match status" value="1"/>
</dbReference>
<feature type="DNA-binding region" description="H-T-H motif" evidence="2">
    <location>
        <begin position="38"/>
        <end position="57"/>
    </location>
</feature>
<evidence type="ECO:0000259" key="3">
    <source>
        <dbReference type="PROSITE" id="PS50977"/>
    </source>
</evidence>
<organism evidence="4 5">
    <name type="scientific">Nonomuraea soli</name>
    <dbReference type="NCBI Taxonomy" id="1032476"/>
    <lineage>
        <taxon>Bacteria</taxon>
        <taxon>Bacillati</taxon>
        <taxon>Actinomycetota</taxon>
        <taxon>Actinomycetes</taxon>
        <taxon>Streptosporangiales</taxon>
        <taxon>Streptosporangiaceae</taxon>
        <taxon>Nonomuraea</taxon>
    </lineage>
</organism>
<dbReference type="InterPro" id="IPR041678">
    <property type="entry name" value="TetR_C_16"/>
</dbReference>
<dbReference type="AlphaFoldDB" id="A0A7W0CUA5"/>
<reference evidence="4 5" key="1">
    <citation type="submission" date="2020-07" db="EMBL/GenBank/DDBJ databases">
        <title>Genomic Encyclopedia of Type Strains, Phase IV (KMG-IV): sequencing the most valuable type-strain genomes for metagenomic binning, comparative biology and taxonomic classification.</title>
        <authorList>
            <person name="Goeker M."/>
        </authorList>
    </citation>
    <scope>NUCLEOTIDE SEQUENCE [LARGE SCALE GENOMIC DNA]</scope>
    <source>
        <strain evidence="4 5">DSM 45533</strain>
    </source>
</reference>
<evidence type="ECO:0000256" key="1">
    <source>
        <dbReference type="ARBA" id="ARBA00023125"/>
    </source>
</evidence>
<dbReference type="SUPFAM" id="SSF46689">
    <property type="entry name" value="Homeodomain-like"/>
    <property type="match status" value="1"/>
</dbReference>
<gene>
    <name evidence="4" type="ORF">HNR30_008879</name>
</gene>
<evidence type="ECO:0000256" key="2">
    <source>
        <dbReference type="PROSITE-ProRule" id="PRU00335"/>
    </source>
</evidence>
<dbReference type="GO" id="GO:0003700">
    <property type="term" value="F:DNA-binding transcription factor activity"/>
    <property type="evidence" value="ECO:0007669"/>
    <property type="project" value="TreeGrafter"/>
</dbReference>
<dbReference type="InterPro" id="IPR036271">
    <property type="entry name" value="Tet_transcr_reg_TetR-rel_C_sf"/>
</dbReference>
<sequence>MSEISTERGRRPGNPRTRESILEAAMAAFARHGYTKTTIRGVAREAGVDPALVMHFFGTKDGLFDAAVREGGIPVTLLREVIDEGVDGLGERLAMRYLRLWEDPELGPRMHAVVSAATSSPAAAGLLKEFMRGQLIRPIADRLEGDDAEERVLMMATQLVGIGLMRYVLRVEPLSSMPLAAVVAHAAPNLQRYLTGTAASR</sequence>
<dbReference type="PANTHER" id="PTHR30055">
    <property type="entry name" value="HTH-TYPE TRANSCRIPTIONAL REGULATOR RUTR"/>
    <property type="match status" value="1"/>
</dbReference>
<dbReference type="InterPro" id="IPR009057">
    <property type="entry name" value="Homeodomain-like_sf"/>
</dbReference>
<dbReference type="GO" id="GO:0000976">
    <property type="term" value="F:transcription cis-regulatory region binding"/>
    <property type="evidence" value="ECO:0007669"/>
    <property type="project" value="TreeGrafter"/>
</dbReference>
<keyword evidence="5" id="KW-1185">Reference proteome</keyword>
<dbReference type="PRINTS" id="PR00455">
    <property type="entry name" value="HTHTETR"/>
</dbReference>
<comment type="caution">
    <text evidence="4">The sequence shown here is derived from an EMBL/GenBank/DDBJ whole genome shotgun (WGS) entry which is preliminary data.</text>
</comment>
<dbReference type="SUPFAM" id="SSF48498">
    <property type="entry name" value="Tetracyclin repressor-like, C-terminal domain"/>
    <property type="match status" value="1"/>
</dbReference>
<dbReference type="InterPro" id="IPR050109">
    <property type="entry name" value="HTH-type_TetR-like_transc_reg"/>
</dbReference>
<evidence type="ECO:0000313" key="5">
    <source>
        <dbReference type="Proteomes" id="UP000530928"/>
    </source>
</evidence>